<feature type="domain" description="Tail specific protease" evidence="1">
    <location>
        <begin position="94"/>
        <end position="306"/>
    </location>
</feature>
<protein>
    <submittedName>
        <fullName evidence="2">Peptidase family S41</fullName>
    </submittedName>
</protein>
<dbReference type="Proteomes" id="UP000184432">
    <property type="component" value="Unassembled WGS sequence"/>
</dbReference>
<dbReference type="GO" id="GO:0030288">
    <property type="term" value="C:outer membrane-bounded periplasmic space"/>
    <property type="evidence" value="ECO:0007669"/>
    <property type="project" value="TreeGrafter"/>
</dbReference>
<reference evidence="3" key="1">
    <citation type="submission" date="2016-11" db="EMBL/GenBank/DDBJ databases">
        <authorList>
            <person name="Varghese N."/>
            <person name="Submissions S."/>
        </authorList>
    </citation>
    <scope>NUCLEOTIDE SEQUENCE [LARGE SCALE GENOMIC DNA]</scope>
    <source>
        <strain evidence="3">DSM 22623</strain>
    </source>
</reference>
<dbReference type="SUPFAM" id="SSF52096">
    <property type="entry name" value="ClpP/crotonase"/>
    <property type="match status" value="1"/>
</dbReference>
<dbReference type="STRING" id="570521.SAMN04488508_10778"/>
<dbReference type="RefSeq" id="WP_073317884.1">
    <property type="nucleotide sequence ID" value="NZ_FQYP01000007.1"/>
</dbReference>
<dbReference type="SMART" id="SM00245">
    <property type="entry name" value="TSPc"/>
    <property type="match status" value="1"/>
</dbReference>
<accession>A0A1M6I2P5</accession>
<dbReference type="Gene3D" id="3.90.226.10">
    <property type="entry name" value="2-enoyl-CoA Hydratase, Chain A, domain 1"/>
    <property type="match status" value="1"/>
</dbReference>
<sequence>MKNLKYLFIISLFIIVSCSSDDDGPNNTRVTNFLNNLVDQMQANSMNRKTIDWDNFRTQVLNAAADAQTFDETDEAVILALRLLGENSSFIEKEDGTFLAATPSICSLSNISPVTSVPDGIGYVRVNGFRGTTAEAVAFAENMHEDIRSQDNQNINGWIVDLRDNLGGNMFAMIAGIGPILGEGTAGFFIDADDNMQAWSYEDGASRLDQGRVIVVPNPYELINPNAKVAVLINNGVASGAEAVAISFIGRANTRSFGSGTCGIAADNARFSLLGGSTLFLAVESMADRNKVLYGSISITPDTSTTDENVLQTAIDYINN</sequence>
<keyword evidence="3" id="KW-1185">Reference proteome</keyword>
<dbReference type="OrthoDB" id="7314861at2"/>
<evidence type="ECO:0000313" key="2">
    <source>
        <dbReference type="EMBL" id="SHJ28716.1"/>
    </source>
</evidence>
<dbReference type="InterPro" id="IPR005151">
    <property type="entry name" value="Tail-specific_protease"/>
</dbReference>
<evidence type="ECO:0000259" key="1">
    <source>
        <dbReference type="SMART" id="SM00245"/>
    </source>
</evidence>
<proteinExistence type="predicted"/>
<dbReference type="GO" id="GO:0008236">
    <property type="term" value="F:serine-type peptidase activity"/>
    <property type="evidence" value="ECO:0007669"/>
    <property type="project" value="InterPro"/>
</dbReference>
<dbReference type="GO" id="GO:0004175">
    <property type="term" value="F:endopeptidase activity"/>
    <property type="evidence" value="ECO:0007669"/>
    <property type="project" value="TreeGrafter"/>
</dbReference>
<dbReference type="PROSITE" id="PS51257">
    <property type="entry name" value="PROKAR_LIPOPROTEIN"/>
    <property type="match status" value="1"/>
</dbReference>
<dbReference type="PANTHER" id="PTHR32060:SF30">
    <property type="entry name" value="CARBOXY-TERMINAL PROCESSING PROTEASE CTPA"/>
    <property type="match status" value="1"/>
</dbReference>
<gene>
    <name evidence="2" type="ORF">SAMN04488508_10778</name>
</gene>
<organism evidence="2 3">
    <name type="scientific">Aquimarina spongiae</name>
    <dbReference type="NCBI Taxonomy" id="570521"/>
    <lineage>
        <taxon>Bacteria</taxon>
        <taxon>Pseudomonadati</taxon>
        <taxon>Bacteroidota</taxon>
        <taxon>Flavobacteriia</taxon>
        <taxon>Flavobacteriales</taxon>
        <taxon>Flavobacteriaceae</taxon>
        <taxon>Aquimarina</taxon>
    </lineage>
</organism>
<dbReference type="GO" id="GO:0006508">
    <property type="term" value="P:proteolysis"/>
    <property type="evidence" value="ECO:0007669"/>
    <property type="project" value="InterPro"/>
</dbReference>
<dbReference type="PANTHER" id="PTHR32060">
    <property type="entry name" value="TAIL-SPECIFIC PROTEASE"/>
    <property type="match status" value="1"/>
</dbReference>
<dbReference type="AlphaFoldDB" id="A0A1M6I2P5"/>
<name>A0A1M6I2P5_9FLAO</name>
<evidence type="ECO:0000313" key="3">
    <source>
        <dbReference type="Proteomes" id="UP000184432"/>
    </source>
</evidence>
<dbReference type="GO" id="GO:0007165">
    <property type="term" value="P:signal transduction"/>
    <property type="evidence" value="ECO:0007669"/>
    <property type="project" value="TreeGrafter"/>
</dbReference>
<dbReference type="InterPro" id="IPR029045">
    <property type="entry name" value="ClpP/crotonase-like_dom_sf"/>
</dbReference>
<dbReference type="Pfam" id="PF03572">
    <property type="entry name" value="Peptidase_S41"/>
    <property type="match status" value="1"/>
</dbReference>
<dbReference type="EMBL" id="FQYP01000007">
    <property type="protein sequence ID" value="SHJ28716.1"/>
    <property type="molecule type" value="Genomic_DNA"/>
</dbReference>